<keyword evidence="1" id="KW-0732">Signal</keyword>
<evidence type="ECO:0000313" key="4">
    <source>
        <dbReference type="Proteomes" id="UP000322080"/>
    </source>
</evidence>
<dbReference type="Pfam" id="PF03724">
    <property type="entry name" value="META"/>
    <property type="match status" value="1"/>
</dbReference>
<dbReference type="RefSeq" id="WP_148378545.1">
    <property type="nucleotide sequence ID" value="NZ_VSIY01000013.1"/>
</dbReference>
<dbReference type="InterPro" id="IPR038670">
    <property type="entry name" value="HslJ-like_sf"/>
</dbReference>
<feature type="chain" id="PRO_5022932845" evidence="1">
    <location>
        <begin position="21"/>
        <end position="143"/>
    </location>
</feature>
<keyword evidence="4" id="KW-1185">Reference proteome</keyword>
<organism evidence="3 4">
    <name type="scientific">Maritimibacter fusiformis</name>
    <dbReference type="NCBI Taxonomy" id="2603819"/>
    <lineage>
        <taxon>Bacteria</taxon>
        <taxon>Pseudomonadati</taxon>
        <taxon>Pseudomonadota</taxon>
        <taxon>Alphaproteobacteria</taxon>
        <taxon>Rhodobacterales</taxon>
        <taxon>Roseobacteraceae</taxon>
        <taxon>Maritimibacter</taxon>
    </lineage>
</organism>
<accession>A0A5D0RGK0</accession>
<dbReference type="Gene3D" id="2.40.128.270">
    <property type="match status" value="1"/>
</dbReference>
<evidence type="ECO:0000259" key="2">
    <source>
        <dbReference type="Pfam" id="PF03724"/>
    </source>
</evidence>
<feature type="signal peptide" evidence="1">
    <location>
        <begin position="1"/>
        <end position="20"/>
    </location>
</feature>
<proteinExistence type="predicted"/>
<dbReference type="InterPro" id="IPR053147">
    <property type="entry name" value="Hsp_HslJ-like"/>
</dbReference>
<feature type="domain" description="DUF306" evidence="2">
    <location>
        <begin position="24"/>
        <end position="126"/>
    </location>
</feature>
<dbReference type="InterPro" id="IPR005184">
    <property type="entry name" value="DUF306_Meta_HslJ"/>
</dbReference>
<evidence type="ECO:0000256" key="1">
    <source>
        <dbReference type="SAM" id="SignalP"/>
    </source>
</evidence>
<name>A0A5D0RGK0_9RHOB</name>
<dbReference type="PANTHER" id="PTHR35535:SF1">
    <property type="entry name" value="HEAT SHOCK PROTEIN HSLJ"/>
    <property type="match status" value="1"/>
</dbReference>
<comment type="caution">
    <text evidence="3">The sequence shown here is derived from an EMBL/GenBank/DDBJ whole genome shotgun (WGS) entry which is preliminary data.</text>
</comment>
<evidence type="ECO:0000313" key="3">
    <source>
        <dbReference type="EMBL" id="TYB80503.1"/>
    </source>
</evidence>
<gene>
    <name evidence="3" type="ORF">FVF75_12730</name>
</gene>
<dbReference type="Proteomes" id="UP000322080">
    <property type="component" value="Unassembled WGS sequence"/>
</dbReference>
<dbReference type="EMBL" id="VSIY01000013">
    <property type="protein sequence ID" value="TYB80503.1"/>
    <property type="molecule type" value="Genomic_DNA"/>
</dbReference>
<dbReference type="AlphaFoldDB" id="A0A5D0RGK0"/>
<reference evidence="3 4" key="1">
    <citation type="submission" date="2019-08" db="EMBL/GenBank/DDBJ databases">
        <title>Identification of a novel species of the genus Boseongicola.</title>
        <authorList>
            <person name="Zhang X.-Q."/>
        </authorList>
    </citation>
    <scope>NUCLEOTIDE SEQUENCE [LARGE SCALE GENOMIC DNA]</scope>
    <source>
        <strain evidence="3 4">HY14</strain>
    </source>
</reference>
<sequence>MRWIVPLALAAITAGSAALADPEARTWRLLSVGETPAEGEAFIGFGADGVFGSTGCNRFSGGIEAAPGELTFSEAMAVTRMACPGTLGAQETAVLSALRGTVAVAYDPLAERMELRPGGEAPVLLFARMFEENVETCALETRN</sequence>
<protein>
    <submittedName>
        <fullName evidence="3">META domain-containing protein</fullName>
    </submittedName>
</protein>
<dbReference type="PANTHER" id="PTHR35535">
    <property type="entry name" value="HEAT SHOCK PROTEIN HSLJ"/>
    <property type="match status" value="1"/>
</dbReference>